<gene>
    <name evidence="2" type="ORF">OFY01_15980</name>
</gene>
<reference evidence="2" key="1">
    <citation type="submission" date="2022-10" db="EMBL/GenBank/DDBJ databases">
        <title>Streptomyces beihaiensis sp. nov., a chitin degrading actinobacterium, isolated from shrimp pond soil.</title>
        <authorList>
            <person name="Xie J."/>
            <person name="Shen N."/>
        </authorList>
    </citation>
    <scope>NUCLEOTIDE SEQUENCE</scope>
    <source>
        <strain evidence="2">GXMU-J5</strain>
    </source>
</reference>
<protein>
    <recommendedName>
        <fullName evidence="4">MFS transporter</fullName>
    </recommendedName>
</protein>
<keyword evidence="1" id="KW-0812">Transmembrane</keyword>
<accession>A0ABT3TW00</accession>
<keyword evidence="1" id="KW-1133">Transmembrane helix</keyword>
<keyword evidence="1" id="KW-0472">Membrane</keyword>
<dbReference type="Proteomes" id="UP001163064">
    <property type="component" value="Unassembled WGS sequence"/>
</dbReference>
<evidence type="ECO:0000256" key="1">
    <source>
        <dbReference type="SAM" id="Phobius"/>
    </source>
</evidence>
<evidence type="ECO:0000313" key="2">
    <source>
        <dbReference type="EMBL" id="MCX3061234.1"/>
    </source>
</evidence>
<keyword evidence="3" id="KW-1185">Reference proteome</keyword>
<dbReference type="EMBL" id="JAPHNL010000168">
    <property type="protein sequence ID" value="MCX3061234.1"/>
    <property type="molecule type" value="Genomic_DNA"/>
</dbReference>
<organism evidence="2 3">
    <name type="scientific">Streptomyces beihaiensis</name>
    <dbReference type="NCBI Taxonomy" id="2984495"/>
    <lineage>
        <taxon>Bacteria</taxon>
        <taxon>Bacillati</taxon>
        <taxon>Actinomycetota</taxon>
        <taxon>Actinomycetes</taxon>
        <taxon>Kitasatosporales</taxon>
        <taxon>Streptomycetaceae</taxon>
        <taxon>Streptomyces</taxon>
    </lineage>
</organism>
<evidence type="ECO:0008006" key="4">
    <source>
        <dbReference type="Google" id="ProtNLM"/>
    </source>
</evidence>
<comment type="caution">
    <text evidence="2">The sequence shown here is derived from an EMBL/GenBank/DDBJ whole genome shotgun (WGS) entry which is preliminary data.</text>
</comment>
<feature type="transmembrane region" description="Helical" evidence="1">
    <location>
        <begin position="30"/>
        <end position="53"/>
    </location>
</feature>
<proteinExistence type="predicted"/>
<evidence type="ECO:0000313" key="3">
    <source>
        <dbReference type="Proteomes" id="UP001163064"/>
    </source>
</evidence>
<dbReference type="RefSeq" id="WP_266600423.1">
    <property type="nucleotide sequence ID" value="NZ_JAPHNL010000168.1"/>
</dbReference>
<sequence length="65" mass="6453">MNVGPTLGVALATALLSRWATAPGGTDVLASMGIALTALGAPALCGALAALWLPRRDRRPAVLSG</sequence>
<name>A0ABT3TW00_9ACTN</name>